<dbReference type="InterPro" id="IPR006910">
    <property type="entry name" value="Rad21_Rec8_N"/>
</dbReference>
<dbReference type="PANTHER" id="PTHR12585">
    <property type="entry name" value="SCC1 / RAD21 FAMILY MEMBER"/>
    <property type="match status" value="1"/>
</dbReference>
<dbReference type="PANTHER" id="PTHR12585:SF69">
    <property type="entry name" value="FI11703P"/>
    <property type="match status" value="1"/>
</dbReference>
<evidence type="ECO:0008006" key="9">
    <source>
        <dbReference type="Google" id="ProtNLM"/>
    </source>
</evidence>
<dbReference type="OrthoDB" id="10071381at2759"/>
<comment type="caution">
    <text evidence="7">The sequence shown here is derived from an EMBL/GenBank/DDBJ whole genome shotgun (WGS) entry which is preliminary data.</text>
</comment>
<evidence type="ECO:0000313" key="7">
    <source>
        <dbReference type="EMBL" id="OXV05479.1"/>
    </source>
</evidence>
<dbReference type="Pfam" id="PF04824">
    <property type="entry name" value="Rad21_Rec8"/>
    <property type="match status" value="1"/>
</dbReference>
<evidence type="ECO:0000256" key="1">
    <source>
        <dbReference type="ARBA" id="ARBA00004123"/>
    </source>
</evidence>
<evidence type="ECO:0000256" key="2">
    <source>
        <dbReference type="ARBA" id="ARBA00009870"/>
    </source>
</evidence>
<dbReference type="FunFam" id="1.10.10.580:FF:000004">
    <property type="entry name" value="Double-strand-break repair protein rad21"/>
    <property type="match status" value="1"/>
</dbReference>
<evidence type="ECO:0000259" key="6">
    <source>
        <dbReference type="Pfam" id="PF04825"/>
    </source>
</evidence>
<dbReference type="AlphaFoldDB" id="A0A232LMV0"/>
<dbReference type="GO" id="GO:0003682">
    <property type="term" value="F:chromatin binding"/>
    <property type="evidence" value="ECO:0007669"/>
    <property type="project" value="TreeGrafter"/>
</dbReference>
<evidence type="ECO:0000313" key="8">
    <source>
        <dbReference type="Proteomes" id="UP000243515"/>
    </source>
</evidence>
<feature type="domain" description="Rad21/Rec8-like protein C-terminal eukaryotic" evidence="5">
    <location>
        <begin position="539"/>
        <end position="578"/>
    </location>
</feature>
<organism evidence="7 8">
    <name type="scientific">Elaphomyces granulatus</name>
    <dbReference type="NCBI Taxonomy" id="519963"/>
    <lineage>
        <taxon>Eukaryota</taxon>
        <taxon>Fungi</taxon>
        <taxon>Dikarya</taxon>
        <taxon>Ascomycota</taxon>
        <taxon>Pezizomycotina</taxon>
        <taxon>Eurotiomycetes</taxon>
        <taxon>Eurotiomycetidae</taxon>
        <taxon>Eurotiales</taxon>
        <taxon>Elaphomycetaceae</taxon>
        <taxon>Elaphomyces</taxon>
    </lineage>
</organism>
<dbReference type="InterPro" id="IPR023093">
    <property type="entry name" value="ScpA-like_C"/>
</dbReference>
<sequence length="615" mass="67030">MFYSETLLSKTGPLARVWLSANLERKLSKSHILQSNIESSVSAIVDQGQAPMALRLSGQLLLGVVRIYSRKARYLLDDCNEALMKIKMAFRLTNNNDLPSNVVLPPGGITLPDVLTESDLFMNLDASSLLLSQPLNLDLDGSKRPRSSIGLGTQLLPDSSAQSFASQEPARLEDHTLVDLDLGEDGTPFAHDFSIEVGRDAPAPRPVEEDLYSEEGKINDVDLPLDLGDDDLPLDKMDLGPDTTHDRLDHFLQPEDIMDLDARGTSISISAWQDDRVTGPMDGGPSSRPESHTPVASPRLGLLRDSDGQEAGPEEEATAVTQVTAEPDVEAMHPTQRTKRRRLIEADMDTVLHNVREPDRSKIVKPTSFLPRDPVLLTLMNMRKNGDFVSSVLGEGRGRGWAPELRGMLSIQAVRQSGELKRKRDSGVSDMDIDAANVPALNLDEEDAVVPPVDEGIGLDSAVLQRSEIEFPADEPDHVLGLSEDEGLGQPLEEYDDTTVNPADSGPVSLGTKHAVHLLRERFGGGTGGSSQSPQQKKSVLFQDLLPEKETSKADATQMFFEVLVLATKDAIKAEQRHDAIGGPLRIRGKRALWGSWAEKDAGGEIAKEQNVVES</sequence>
<comment type="similarity">
    <text evidence="2">Belongs to the rad21 family.</text>
</comment>
<dbReference type="GO" id="GO:0005634">
    <property type="term" value="C:nucleus"/>
    <property type="evidence" value="ECO:0007669"/>
    <property type="project" value="UniProtKB-SubCell"/>
</dbReference>
<dbReference type="GO" id="GO:0030892">
    <property type="term" value="C:mitotic cohesin complex"/>
    <property type="evidence" value="ECO:0007669"/>
    <property type="project" value="TreeGrafter"/>
</dbReference>
<dbReference type="Proteomes" id="UP000243515">
    <property type="component" value="Unassembled WGS sequence"/>
</dbReference>
<evidence type="ECO:0000256" key="3">
    <source>
        <dbReference type="ARBA" id="ARBA00023242"/>
    </source>
</evidence>
<accession>A0A232LMV0</accession>
<gene>
    <name evidence="7" type="ORF">Egran_06754</name>
</gene>
<protein>
    <recommendedName>
        <fullName evidence="9">Rad21/Rec8-like protein N-terminal domain-containing protein</fullName>
    </recommendedName>
</protein>
<dbReference type="GO" id="GO:0007064">
    <property type="term" value="P:mitotic sister chromatid cohesion"/>
    <property type="evidence" value="ECO:0007669"/>
    <property type="project" value="TreeGrafter"/>
</dbReference>
<feature type="region of interest" description="Disordered" evidence="4">
    <location>
        <begin position="273"/>
        <end position="325"/>
    </location>
</feature>
<reference evidence="7 8" key="1">
    <citation type="journal article" date="2015" name="Environ. Microbiol.">
        <title>Metagenome sequence of Elaphomyces granulatus from sporocarp tissue reveals Ascomycota ectomycorrhizal fingerprints of genome expansion and a Proteobacteria-rich microbiome.</title>
        <authorList>
            <person name="Quandt C.A."/>
            <person name="Kohler A."/>
            <person name="Hesse C.N."/>
            <person name="Sharpton T.J."/>
            <person name="Martin F."/>
            <person name="Spatafora J.W."/>
        </authorList>
    </citation>
    <scope>NUCLEOTIDE SEQUENCE [LARGE SCALE GENOMIC DNA]</scope>
    <source>
        <strain evidence="7 8">OSC145934</strain>
    </source>
</reference>
<evidence type="ECO:0000259" key="5">
    <source>
        <dbReference type="Pfam" id="PF04824"/>
    </source>
</evidence>
<dbReference type="InterPro" id="IPR036390">
    <property type="entry name" value="WH_DNA-bd_sf"/>
</dbReference>
<dbReference type="EMBL" id="NPHW01006916">
    <property type="protein sequence ID" value="OXV05479.1"/>
    <property type="molecule type" value="Genomic_DNA"/>
</dbReference>
<keyword evidence="8" id="KW-1185">Reference proteome</keyword>
<dbReference type="GO" id="GO:1990414">
    <property type="term" value="P:replication-born double-strand break repair via sister chromatid exchange"/>
    <property type="evidence" value="ECO:0007669"/>
    <property type="project" value="TreeGrafter"/>
</dbReference>
<dbReference type="Pfam" id="PF04825">
    <property type="entry name" value="Rad21_Rec8_N"/>
    <property type="match status" value="1"/>
</dbReference>
<dbReference type="Gene3D" id="1.10.10.580">
    <property type="entry name" value="Structural maintenance of chromosome 1. Chain E"/>
    <property type="match status" value="1"/>
</dbReference>
<dbReference type="InterPro" id="IPR006909">
    <property type="entry name" value="Rad21/Rec8_C_eu"/>
</dbReference>
<proteinExistence type="inferred from homology"/>
<feature type="domain" description="Rad21/Rec8-like protein N-terminal" evidence="6">
    <location>
        <begin position="1"/>
        <end position="100"/>
    </location>
</feature>
<name>A0A232LMV0_9EURO</name>
<comment type="subcellular location">
    <subcellularLocation>
        <location evidence="1">Nucleus</location>
    </subcellularLocation>
</comment>
<evidence type="ECO:0000256" key="4">
    <source>
        <dbReference type="SAM" id="MobiDB-lite"/>
    </source>
</evidence>
<dbReference type="InterPro" id="IPR039781">
    <property type="entry name" value="Rad21/Rec8-like"/>
</dbReference>
<keyword evidence="3" id="KW-0539">Nucleus</keyword>
<dbReference type="SUPFAM" id="SSF46785">
    <property type="entry name" value="Winged helix' DNA-binding domain"/>
    <property type="match status" value="1"/>
</dbReference>